<evidence type="ECO:0000313" key="5">
    <source>
        <dbReference type="Proteomes" id="UP000460157"/>
    </source>
</evidence>
<feature type="compositionally biased region" description="Polar residues" evidence="1">
    <location>
        <begin position="303"/>
        <end position="314"/>
    </location>
</feature>
<organism evidence="4 5">
    <name type="scientific">Nesterenkonia alkaliphila</name>
    <dbReference type="NCBI Taxonomy" id="1463631"/>
    <lineage>
        <taxon>Bacteria</taxon>
        <taxon>Bacillati</taxon>
        <taxon>Actinomycetota</taxon>
        <taxon>Actinomycetes</taxon>
        <taxon>Micrococcales</taxon>
        <taxon>Micrococcaceae</taxon>
        <taxon>Nesterenkonia</taxon>
    </lineage>
</organism>
<proteinExistence type="predicted"/>
<dbReference type="CDD" id="cd04433">
    <property type="entry name" value="AFD_class_I"/>
    <property type="match status" value="1"/>
</dbReference>
<dbReference type="Pfam" id="PF13193">
    <property type="entry name" value="AMP-binding_C"/>
    <property type="match status" value="1"/>
</dbReference>
<gene>
    <name evidence="4" type="ORF">GNZ21_05125</name>
</gene>
<evidence type="ECO:0000259" key="3">
    <source>
        <dbReference type="Pfam" id="PF13193"/>
    </source>
</evidence>
<dbReference type="GO" id="GO:0006631">
    <property type="term" value="P:fatty acid metabolic process"/>
    <property type="evidence" value="ECO:0007669"/>
    <property type="project" value="TreeGrafter"/>
</dbReference>
<dbReference type="InterPro" id="IPR045851">
    <property type="entry name" value="AMP-bd_C_sf"/>
</dbReference>
<evidence type="ECO:0000313" key="4">
    <source>
        <dbReference type="EMBL" id="MVT25749.1"/>
    </source>
</evidence>
<dbReference type="Gene3D" id="3.30.300.30">
    <property type="match status" value="1"/>
</dbReference>
<accession>A0A7K1UH34</accession>
<feature type="region of interest" description="Disordered" evidence="1">
    <location>
        <begin position="303"/>
        <end position="329"/>
    </location>
</feature>
<dbReference type="InterPro" id="IPR000873">
    <property type="entry name" value="AMP-dep_synth/lig_dom"/>
</dbReference>
<feature type="domain" description="AMP-dependent synthetase/ligase" evidence="2">
    <location>
        <begin position="26"/>
        <end position="356"/>
    </location>
</feature>
<dbReference type="InterPro" id="IPR042099">
    <property type="entry name" value="ANL_N_sf"/>
</dbReference>
<dbReference type="Gene3D" id="3.40.50.12780">
    <property type="entry name" value="N-terminal domain of ligase-like"/>
    <property type="match status" value="1"/>
</dbReference>
<dbReference type="EMBL" id="WRPM01000031">
    <property type="protein sequence ID" value="MVT25749.1"/>
    <property type="molecule type" value="Genomic_DNA"/>
</dbReference>
<comment type="caution">
    <text evidence="4">The sequence shown here is derived from an EMBL/GenBank/DDBJ whole genome shotgun (WGS) entry which is preliminary data.</text>
</comment>
<dbReference type="Pfam" id="PF00501">
    <property type="entry name" value="AMP-binding"/>
    <property type="match status" value="1"/>
</dbReference>
<dbReference type="Proteomes" id="UP000460157">
    <property type="component" value="Unassembled WGS sequence"/>
</dbReference>
<feature type="domain" description="AMP-binding enzyme C-terminal" evidence="3">
    <location>
        <begin position="412"/>
        <end position="484"/>
    </location>
</feature>
<dbReference type="SUPFAM" id="SSF56801">
    <property type="entry name" value="Acetyl-CoA synthetase-like"/>
    <property type="match status" value="1"/>
</dbReference>
<evidence type="ECO:0000259" key="2">
    <source>
        <dbReference type="Pfam" id="PF00501"/>
    </source>
</evidence>
<evidence type="ECO:0000256" key="1">
    <source>
        <dbReference type="SAM" id="MobiDB-lite"/>
    </source>
</evidence>
<dbReference type="PANTHER" id="PTHR43201:SF32">
    <property type="entry name" value="2-SUCCINYLBENZOATE--COA LIGASE, CHLOROPLASTIC_PEROXISOMAL"/>
    <property type="match status" value="1"/>
</dbReference>
<dbReference type="GO" id="GO:0031956">
    <property type="term" value="F:medium-chain fatty acid-CoA ligase activity"/>
    <property type="evidence" value="ECO:0007669"/>
    <property type="project" value="TreeGrafter"/>
</dbReference>
<dbReference type="PANTHER" id="PTHR43201">
    <property type="entry name" value="ACYL-COA SYNTHETASE"/>
    <property type="match status" value="1"/>
</dbReference>
<dbReference type="AlphaFoldDB" id="A0A7K1UH34"/>
<name>A0A7K1UH34_9MICC</name>
<reference evidence="4 5" key="1">
    <citation type="submission" date="2019-12" db="EMBL/GenBank/DDBJ databases">
        <title>Nesterenkonia muleiensis sp. nov., a novel actinobacterium isolated from sap of Populus euphratica.</title>
        <authorList>
            <person name="Wang R."/>
        </authorList>
    </citation>
    <scope>NUCLEOTIDE SEQUENCE [LARGE SCALE GENOMIC DNA]</scope>
    <source>
        <strain evidence="4 5">F10</strain>
    </source>
</reference>
<dbReference type="OrthoDB" id="9803968at2"/>
<protein>
    <submittedName>
        <fullName evidence="4">AMP-binding protein</fullName>
    </submittedName>
</protein>
<keyword evidence="5" id="KW-1185">Reference proteome</keyword>
<sequence length="492" mass="53852">MHQAMPIQRGHTMQGTSVNIIAQLAKSADYRSNDIAIIDDSGVELTYGEWWRRAVELAAVLPQIPAGERILLAFHNAEFLDFATAYMAVMATGAVATPVALPQPRHEINRIIDIVGPRYLLSTKSVDSNVEYHIITELLANGVKSEWPRKALVSHESGSPAQILFSSGTTGTPSAIIVPHGNLGWSVKQNFDAREGTLLHTLPLGTSAFQNQLVRTITHDYPVRVLSGFDPARLNAVISTSPDVTSLVFPPAMVAQLGRSWTSADVHPQIVAVGMTGSFPTPDTHSILQHAFPNAKIFTSYGSTEASPAGTSGQYDPRRPRNVGRPREGTSLRITDEAGRVVQNGRVGRIWLSAHNAPTRTYLDPNLNVASFDQSWVRTSDFGYLAEDGSLELVGRASNIIAVGGRKVSVEEVEYQLLKHPRVFDVLVEGRNHTTLGQEVCAKVVASDLTAAELREFARHRLSPYKVPSRIDFVTHLERNSMGKILRRTPLL</sequence>
<dbReference type="InterPro" id="IPR025110">
    <property type="entry name" value="AMP-bd_C"/>
</dbReference>